<evidence type="ECO:0000313" key="1">
    <source>
        <dbReference type="EMBL" id="CAI2201083.1"/>
    </source>
</evidence>
<organism evidence="1 2">
    <name type="scientific">Funneliformis geosporum</name>
    <dbReference type="NCBI Taxonomy" id="1117311"/>
    <lineage>
        <taxon>Eukaryota</taxon>
        <taxon>Fungi</taxon>
        <taxon>Fungi incertae sedis</taxon>
        <taxon>Mucoromycota</taxon>
        <taxon>Glomeromycotina</taxon>
        <taxon>Glomeromycetes</taxon>
        <taxon>Glomerales</taxon>
        <taxon>Glomeraceae</taxon>
        <taxon>Funneliformis</taxon>
    </lineage>
</organism>
<keyword evidence="2" id="KW-1185">Reference proteome</keyword>
<dbReference type="EMBL" id="CAMKVN010026432">
    <property type="protein sequence ID" value="CAI2201083.1"/>
    <property type="molecule type" value="Genomic_DNA"/>
</dbReference>
<dbReference type="OrthoDB" id="2373574at2759"/>
<comment type="caution">
    <text evidence="1">The sequence shown here is derived from an EMBL/GenBank/DDBJ whole genome shotgun (WGS) entry which is preliminary data.</text>
</comment>
<evidence type="ECO:0000313" key="2">
    <source>
        <dbReference type="Proteomes" id="UP001153678"/>
    </source>
</evidence>
<dbReference type="AlphaFoldDB" id="A0A9W4TDC5"/>
<dbReference type="Proteomes" id="UP001153678">
    <property type="component" value="Unassembled WGS sequence"/>
</dbReference>
<proteinExistence type="predicted"/>
<accession>A0A9W4TDC5</accession>
<feature type="non-terminal residue" evidence="1">
    <location>
        <position position="1"/>
    </location>
</feature>
<feature type="non-terminal residue" evidence="1">
    <location>
        <position position="63"/>
    </location>
</feature>
<name>A0A9W4TDC5_9GLOM</name>
<reference evidence="1" key="1">
    <citation type="submission" date="2022-08" db="EMBL/GenBank/DDBJ databases">
        <authorList>
            <person name="Kallberg Y."/>
            <person name="Tangrot J."/>
            <person name="Rosling A."/>
        </authorList>
    </citation>
    <scope>NUCLEOTIDE SEQUENCE</scope>
    <source>
        <strain evidence="1">Wild A</strain>
    </source>
</reference>
<gene>
    <name evidence="1" type="ORF">FWILDA_LOCUS19889</name>
</gene>
<sequence length="63" mass="7286">TSILNGLRLFARVYLSPLFIILTSLRKDVQGIIHTLKTDFLELQIKEYYGKSNPVEKARDFSN</sequence>
<protein>
    <submittedName>
        <fullName evidence="1">11084_t:CDS:1</fullName>
    </submittedName>
</protein>